<evidence type="ECO:0000313" key="12">
    <source>
        <dbReference type="EMBL" id="MBB6562929.1"/>
    </source>
</evidence>
<evidence type="ECO:0000256" key="3">
    <source>
        <dbReference type="ARBA" id="ARBA00022519"/>
    </source>
</evidence>
<feature type="domain" description="Phosphoethanolamine transferase N-terminal" evidence="11">
    <location>
        <begin position="91"/>
        <end position="235"/>
    </location>
</feature>
<dbReference type="Proteomes" id="UP000575083">
    <property type="component" value="Unassembled WGS sequence"/>
</dbReference>
<accession>A0A7X0PJK4</accession>
<evidence type="ECO:0000256" key="9">
    <source>
        <dbReference type="SAM" id="Phobius"/>
    </source>
</evidence>
<dbReference type="InterPro" id="IPR040423">
    <property type="entry name" value="PEA_transferase"/>
</dbReference>
<dbReference type="InterPro" id="IPR058130">
    <property type="entry name" value="PEA_transf_C"/>
</dbReference>
<dbReference type="PANTHER" id="PTHR30443:SF0">
    <property type="entry name" value="PHOSPHOETHANOLAMINE TRANSFERASE EPTA"/>
    <property type="match status" value="1"/>
</dbReference>
<dbReference type="AlphaFoldDB" id="A0A7X0PJK4"/>
<dbReference type="PANTHER" id="PTHR30443">
    <property type="entry name" value="INNER MEMBRANE PROTEIN"/>
    <property type="match status" value="1"/>
</dbReference>
<dbReference type="Gene3D" id="3.40.720.10">
    <property type="entry name" value="Alkaline Phosphatase, subunit A"/>
    <property type="match status" value="1"/>
</dbReference>
<dbReference type="CDD" id="cd16017">
    <property type="entry name" value="LptA"/>
    <property type="match status" value="1"/>
</dbReference>
<dbReference type="GO" id="GO:0005886">
    <property type="term" value="C:plasma membrane"/>
    <property type="evidence" value="ECO:0007669"/>
    <property type="project" value="UniProtKB-SubCell"/>
</dbReference>
<organism evidence="12 13">
    <name type="scientific">Acidovorax soli</name>
    <dbReference type="NCBI Taxonomy" id="592050"/>
    <lineage>
        <taxon>Bacteria</taxon>
        <taxon>Pseudomonadati</taxon>
        <taxon>Pseudomonadota</taxon>
        <taxon>Betaproteobacteria</taxon>
        <taxon>Burkholderiales</taxon>
        <taxon>Comamonadaceae</taxon>
        <taxon>Acidovorax</taxon>
    </lineage>
</organism>
<gene>
    <name evidence="12" type="ORF">HNP48_005646</name>
</gene>
<feature type="transmembrane region" description="Helical" evidence="9">
    <location>
        <begin position="148"/>
        <end position="169"/>
    </location>
</feature>
<feature type="transmembrane region" description="Helical" evidence="9">
    <location>
        <begin position="181"/>
        <end position="203"/>
    </location>
</feature>
<keyword evidence="4 12" id="KW-0808">Transferase</keyword>
<evidence type="ECO:0000256" key="6">
    <source>
        <dbReference type="ARBA" id="ARBA00022989"/>
    </source>
</evidence>
<keyword evidence="13" id="KW-1185">Reference proteome</keyword>
<dbReference type="NCBIfam" id="NF028537">
    <property type="entry name" value="P_eth_NH2_trans"/>
    <property type="match status" value="1"/>
</dbReference>
<dbReference type="Pfam" id="PF08019">
    <property type="entry name" value="EptA_B_N"/>
    <property type="match status" value="1"/>
</dbReference>
<proteinExistence type="predicted"/>
<feature type="transmembrane region" description="Helical" evidence="9">
    <location>
        <begin position="106"/>
        <end position="128"/>
    </location>
</feature>
<sequence length="597" mass="64171">MRLILPLPRPLLPPPAPSSPSSSAPHTTRPRPATPPPALHPAWVVLLVSLWLATVCNVPLWREVAALPGQGSLRGYGFALAFGAIVTAGNAGLLALLAWRWTLKPAAVLLVLMAAFGAYFMLAYGIAIDASMLTNVVQTDVHEAGDLLSLRMLATVAALAAPPLLWLLRTPVRRLPPLRQAVHNGLLLLAAIAVIVGSLLAVFQDFSSTMRNHTKLRYLINPLNSVYALGNVATKPLRMDQRTLVPVGRDAHLGASYAGQAKPPLLVLVLGETGRSGNFGINGYARDTTPLLSARAKELVSAGNAWSCGTSTAASVPCMFSHLGKSGYEGRSANFESLVDVLHHAGLAVLWLDNQSGCKGVCDRLGDTNTANLKDPALCAHQGECLDRIMLKDLDARIAALPAEQRQRGTVVVMHQLGSHGPAYYKRSAPDAKKFLPECTSTALQECSRQQVVNAYDNSIVEIDRFLDGVIQWLGTQNATAQTAMLYVADHGESLGENNIYLHGLPYSIAPDVQKHVPWITWLSPAMQARVGASTGCLQKDLRERRITHDHYFHSVLGLMDVQTGAYQPEQDMFTPCRDAGAAQAKADGPVAAPRKS</sequence>
<comment type="caution">
    <text evidence="12">The sequence shown here is derived from an EMBL/GenBank/DDBJ whole genome shotgun (WGS) entry which is preliminary data.</text>
</comment>
<keyword evidence="7 9" id="KW-0472">Membrane</keyword>
<evidence type="ECO:0000256" key="5">
    <source>
        <dbReference type="ARBA" id="ARBA00022692"/>
    </source>
</evidence>
<comment type="subcellular location">
    <subcellularLocation>
        <location evidence="1">Cell inner membrane</location>
        <topology evidence="1">Multi-pass membrane protein</topology>
    </subcellularLocation>
</comment>
<evidence type="ECO:0000256" key="4">
    <source>
        <dbReference type="ARBA" id="ARBA00022679"/>
    </source>
</evidence>
<dbReference type="SUPFAM" id="SSF53649">
    <property type="entry name" value="Alkaline phosphatase-like"/>
    <property type="match status" value="1"/>
</dbReference>
<dbReference type="Pfam" id="PF00884">
    <property type="entry name" value="Sulfatase"/>
    <property type="match status" value="1"/>
</dbReference>
<feature type="domain" description="Sulfatase N-terminal" evidence="10">
    <location>
        <begin position="264"/>
        <end position="562"/>
    </location>
</feature>
<dbReference type="EMBL" id="JACHLK010000015">
    <property type="protein sequence ID" value="MBB6562929.1"/>
    <property type="molecule type" value="Genomic_DNA"/>
</dbReference>
<keyword evidence="6 9" id="KW-1133">Transmembrane helix</keyword>
<dbReference type="InterPro" id="IPR000917">
    <property type="entry name" value="Sulfatase_N"/>
</dbReference>
<reference evidence="12 13" key="1">
    <citation type="submission" date="2020-08" db="EMBL/GenBank/DDBJ databases">
        <title>Functional genomics of gut bacteria from endangered species of beetles.</title>
        <authorList>
            <person name="Carlos-Shanley C."/>
        </authorList>
    </citation>
    <scope>NUCLEOTIDE SEQUENCE [LARGE SCALE GENOMIC DNA]</scope>
    <source>
        <strain evidence="12 13">S00198</strain>
    </source>
</reference>
<feature type="transmembrane region" description="Helical" evidence="9">
    <location>
        <begin position="73"/>
        <end position="99"/>
    </location>
</feature>
<evidence type="ECO:0000256" key="7">
    <source>
        <dbReference type="ARBA" id="ARBA00023136"/>
    </source>
</evidence>
<keyword evidence="2" id="KW-1003">Cell membrane</keyword>
<keyword evidence="3" id="KW-0997">Cell inner membrane</keyword>
<evidence type="ECO:0000256" key="1">
    <source>
        <dbReference type="ARBA" id="ARBA00004429"/>
    </source>
</evidence>
<protein>
    <submittedName>
        <fullName evidence="12">Lipid A ethanolaminephosphotransferase</fullName>
        <ecNumber evidence="12">2.7.8.-</ecNumber>
    </submittedName>
</protein>
<dbReference type="InterPro" id="IPR017850">
    <property type="entry name" value="Alkaline_phosphatase_core_sf"/>
</dbReference>
<evidence type="ECO:0000313" key="13">
    <source>
        <dbReference type="Proteomes" id="UP000575083"/>
    </source>
</evidence>
<dbReference type="RefSeq" id="WP_184863407.1">
    <property type="nucleotide sequence ID" value="NZ_JACHLK010000015.1"/>
</dbReference>
<evidence type="ECO:0000259" key="11">
    <source>
        <dbReference type="Pfam" id="PF08019"/>
    </source>
</evidence>
<keyword evidence="5 9" id="KW-0812">Transmembrane</keyword>
<feature type="compositionally biased region" description="Pro residues" evidence="8">
    <location>
        <begin position="7"/>
        <end position="18"/>
    </location>
</feature>
<dbReference type="InterPro" id="IPR012549">
    <property type="entry name" value="EptA-like_N"/>
</dbReference>
<dbReference type="EC" id="2.7.8.-" evidence="12"/>
<evidence type="ECO:0000259" key="10">
    <source>
        <dbReference type="Pfam" id="PF00884"/>
    </source>
</evidence>
<feature type="region of interest" description="Disordered" evidence="8">
    <location>
        <begin position="1"/>
        <end position="34"/>
    </location>
</feature>
<feature type="compositionally biased region" description="Low complexity" evidence="8">
    <location>
        <begin position="19"/>
        <end position="31"/>
    </location>
</feature>
<dbReference type="GO" id="GO:0016776">
    <property type="term" value="F:phosphotransferase activity, phosphate group as acceptor"/>
    <property type="evidence" value="ECO:0007669"/>
    <property type="project" value="TreeGrafter"/>
</dbReference>
<feature type="transmembrane region" description="Helical" evidence="9">
    <location>
        <begin position="38"/>
        <end position="61"/>
    </location>
</feature>
<evidence type="ECO:0000256" key="2">
    <source>
        <dbReference type="ARBA" id="ARBA00022475"/>
    </source>
</evidence>
<dbReference type="GO" id="GO:0009244">
    <property type="term" value="P:lipopolysaccharide core region biosynthetic process"/>
    <property type="evidence" value="ECO:0007669"/>
    <property type="project" value="TreeGrafter"/>
</dbReference>
<name>A0A7X0PJK4_9BURK</name>
<evidence type="ECO:0000256" key="8">
    <source>
        <dbReference type="SAM" id="MobiDB-lite"/>
    </source>
</evidence>